<evidence type="ECO:0000256" key="2">
    <source>
        <dbReference type="ARBA" id="ARBA00022692"/>
    </source>
</evidence>
<protein>
    <recommendedName>
        <fullName evidence="8">Rhodopsin domain-containing protein</fullName>
    </recommendedName>
</protein>
<dbReference type="OrthoDB" id="4682787at2759"/>
<comment type="subcellular location">
    <subcellularLocation>
        <location evidence="1">Membrane</location>
        <topology evidence="1">Multi-pass membrane protein</topology>
    </subcellularLocation>
</comment>
<comment type="caution">
    <text evidence="9">The sequence shown here is derived from an EMBL/GenBank/DDBJ whole genome shotgun (WGS) entry which is preliminary data.</text>
</comment>
<dbReference type="InterPro" id="IPR052337">
    <property type="entry name" value="SAT4-like"/>
</dbReference>
<evidence type="ECO:0000259" key="8">
    <source>
        <dbReference type="Pfam" id="PF20684"/>
    </source>
</evidence>
<dbReference type="Proteomes" id="UP000243723">
    <property type="component" value="Unassembled WGS sequence"/>
</dbReference>
<dbReference type="AlphaFoldDB" id="A0A2P7YMT1"/>
<feature type="transmembrane region" description="Helical" evidence="7">
    <location>
        <begin position="182"/>
        <end position="204"/>
    </location>
</feature>
<dbReference type="GO" id="GO:0016020">
    <property type="term" value="C:membrane"/>
    <property type="evidence" value="ECO:0007669"/>
    <property type="project" value="UniProtKB-SubCell"/>
</dbReference>
<evidence type="ECO:0000313" key="9">
    <source>
        <dbReference type="EMBL" id="PSK37278.1"/>
    </source>
</evidence>
<evidence type="ECO:0000256" key="7">
    <source>
        <dbReference type="SAM" id="Phobius"/>
    </source>
</evidence>
<keyword evidence="3 7" id="KW-1133">Transmembrane helix</keyword>
<feature type="compositionally biased region" description="Basic and acidic residues" evidence="6">
    <location>
        <begin position="398"/>
        <end position="420"/>
    </location>
</feature>
<comment type="similarity">
    <text evidence="5">Belongs to the SAT4 family.</text>
</comment>
<accession>A0A2P7YMT1</accession>
<dbReference type="EMBL" id="NHZQ01000412">
    <property type="protein sequence ID" value="PSK37278.1"/>
    <property type="molecule type" value="Genomic_DNA"/>
</dbReference>
<evidence type="ECO:0000256" key="6">
    <source>
        <dbReference type="SAM" id="MobiDB-lite"/>
    </source>
</evidence>
<organism evidence="9 10">
    <name type="scientific">Elsinoe australis</name>
    <dbReference type="NCBI Taxonomy" id="40998"/>
    <lineage>
        <taxon>Eukaryota</taxon>
        <taxon>Fungi</taxon>
        <taxon>Dikarya</taxon>
        <taxon>Ascomycota</taxon>
        <taxon>Pezizomycotina</taxon>
        <taxon>Dothideomycetes</taxon>
        <taxon>Dothideomycetidae</taxon>
        <taxon>Myriangiales</taxon>
        <taxon>Elsinoaceae</taxon>
        <taxon>Elsinoe</taxon>
    </lineage>
</organism>
<reference evidence="9 10" key="1">
    <citation type="submission" date="2017-05" db="EMBL/GenBank/DDBJ databases">
        <title>Draft genome sequence of Elsinoe australis.</title>
        <authorList>
            <person name="Cheng Q."/>
        </authorList>
    </citation>
    <scope>NUCLEOTIDE SEQUENCE [LARGE SCALE GENOMIC DNA]</scope>
    <source>
        <strain evidence="9 10">NL1</strain>
    </source>
</reference>
<proteinExistence type="inferred from homology"/>
<keyword evidence="10" id="KW-1185">Reference proteome</keyword>
<sequence length="420" mass="46812">MDSSSNMTQADRAALEIDYFNLEPDWFIILTSILVVLVTICLGLRIYVRGFMIRAFGKDDFVLITAYLVFMGDAGVYFSIGILQKSKGLTGALTQLRMLSLASTVTYLVDQIFIKIALGYFFLRVVNPGWQQWTIKAAVIFYTLYTTVFTLIVLFSCGLPTPANYAHGACIDWNSILGPMNYFAACLNAVTDWILTLVPIYVVYQVNMSRKEKISVSILMLLGLVGSIVSVIRIPYVNGVAPTKDLSFFWKVIPLSLCSIAENGIGIMAISLAALRPLYARIFETARTRFGSSLGASRNAKGAQGYALNSTVGEDTKNRGSVQSPPLRTMDARGARFNFSHPGPGYVDMEKNTVQERGHPMVLILPDPGESDGDSDEIRHGRTQTPSMASTLFPIQGGRREEERRWDGEDRRWESEERRW</sequence>
<dbReference type="Pfam" id="PF20684">
    <property type="entry name" value="Fung_rhodopsin"/>
    <property type="match status" value="1"/>
</dbReference>
<feature type="transmembrane region" description="Helical" evidence="7">
    <location>
        <begin position="248"/>
        <end position="275"/>
    </location>
</feature>
<feature type="transmembrane region" description="Helical" evidence="7">
    <location>
        <begin position="135"/>
        <end position="155"/>
    </location>
</feature>
<feature type="transmembrane region" description="Helical" evidence="7">
    <location>
        <begin position="100"/>
        <end position="123"/>
    </location>
</feature>
<feature type="transmembrane region" description="Helical" evidence="7">
    <location>
        <begin position="60"/>
        <end position="80"/>
    </location>
</feature>
<feature type="compositionally biased region" description="Polar residues" evidence="6">
    <location>
        <begin position="307"/>
        <end position="326"/>
    </location>
</feature>
<feature type="transmembrane region" description="Helical" evidence="7">
    <location>
        <begin position="216"/>
        <end position="236"/>
    </location>
</feature>
<dbReference type="PANTHER" id="PTHR33048">
    <property type="entry name" value="PTH11-LIKE INTEGRAL MEMBRANE PROTEIN (AFU_ORTHOLOGUE AFUA_5G11245)"/>
    <property type="match status" value="1"/>
</dbReference>
<evidence type="ECO:0000256" key="4">
    <source>
        <dbReference type="ARBA" id="ARBA00023136"/>
    </source>
</evidence>
<evidence type="ECO:0000256" key="3">
    <source>
        <dbReference type="ARBA" id="ARBA00022989"/>
    </source>
</evidence>
<evidence type="ECO:0000256" key="5">
    <source>
        <dbReference type="ARBA" id="ARBA00038359"/>
    </source>
</evidence>
<feature type="region of interest" description="Disordered" evidence="6">
    <location>
        <begin position="367"/>
        <end position="420"/>
    </location>
</feature>
<keyword evidence="4 7" id="KW-0472">Membrane</keyword>
<evidence type="ECO:0000256" key="1">
    <source>
        <dbReference type="ARBA" id="ARBA00004141"/>
    </source>
</evidence>
<evidence type="ECO:0000313" key="10">
    <source>
        <dbReference type="Proteomes" id="UP000243723"/>
    </source>
</evidence>
<keyword evidence="2 7" id="KW-0812">Transmembrane</keyword>
<dbReference type="InterPro" id="IPR049326">
    <property type="entry name" value="Rhodopsin_dom_fungi"/>
</dbReference>
<feature type="region of interest" description="Disordered" evidence="6">
    <location>
        <begin position="307"/>
        <end position="328"/>
    </location>
</feature>
<gene>
    <name evidence="9" type="ORF">B9Z65_2020</name>
</gene>
<feature type="domain" description="Rhodopsin" evidence="8">
    <location>
        <begin position="44"/>
        <end position="280"/>
    </location>
</feature>
<feature type="transmembrane region" description="Helical" evidence="7">
    <location>
        <begin position="26"/>
        <end position="48"/>
    </location>
</feature>
<dbReference type="PANTHER" id="PTHR33048:SF47">
    <property type="entry name" value="INTEGRAL MEMBRANE PROTEIN-RELATED"/>
    <property type="match status" value="1"/>
</dbReference>
<name>A0A2P7YMT1_9PEZI</name>